<reference evidence="4" key="1">
    <citation type="journal article" date="2019" name="Int. J. Syst. Evol. Microbiol.">
        <title>The Global Catalogue of Microorganisms (GCM) 10K type strain sequencing project: providing services to taxonomists for standard genome sequencing and annotation.</title>
        <authorList>
            <consortium name="The Broad Institute Genomics Platform"/>
            <consortium name="The Broad Institute Genome Sequencing Center for Infectious Disease"/>
            <person name="Wu L."/>
            <person name="Ma J."/>
        </authorList>
    </citation>
    <scope>NUCLEOTIDE SEQUENCE [LARGE SCALE GENOMIC DNA]</scope>
    <source>
        <strain evidence="4">JCM 19134</strain>
    </source>
</reference>
<feature type="domain" description="Methyltransferase" evidence="2">
    <location>
        <begin position="35"/>
        <end position="164"/>
    </location>
</feature>
<organism evidence="3 4">
    <name type="scientific">Halioxenophilus aromaticivorans</name>
    <dbReference type="NCBI Taxonomy" id="1306992"/>
    <lineage>
        <taxon>Bacteria</taxon>
        <taxon>Pseudomonadati</taxon>
        <taxon>Pseudomonadota</taxon>
        <taxon>Gammaproteobacteria</taxon>
        <taxon>Alteromonadales</taxon>
        <taxon>Alteromonadaceae</taxon>
        <taxon>Halioxenophilus</taxon>
    </lineage>
</organism>
<dbReference type="EMBL" id="BAABLX010000016">
    <property type="protein sequence ID" value="GAA4942349.1"/>
    <property type="molecule type" value="Genomic_DNA"/>
</dbReference>
<dbReference type="GO" id="GO:0016126">
    <property type="term" value="P:sterol biosynthetic process"/>
    <property type="evidence" value="ECO:0007669"/>
    <property type="project" value="TreeGrafter"/>
</dbReference>
<gene>
    <name evidence="3" type="ORF">GCM10025791_21030</name>
</gene>
<keyword evidence="1" id="KW-0808">Transferase</keyword>
<dbReference type="Pfam" id="PF13847">
    <property type="entry name" value="Methyltransf_31"/>
    <property type="match status" value="1"/>
</dbReference>
<dbReference type="GO" id="GO:0003838">
    <property type="term" value="F:sterol 24-C-methyltransferase activity"/>
    <property type="evidence" value="ECO:0007669"/>
    <property type="project" value="TreeGrafter"/>
</dbReference>
<dbReference type="AlphaFoldDB" id="A0AAV3U2G2"/>
<evidence type="ECO:0000313" key="3">
    <source>
        <dbReference type="EMBL" id="GAA4942349.1"/>
    </source>
</evidence>
<comment type="caution">
    <text evidence="3">The sequence shown here is derived from an EMBL/GenBank/DDBJ whole genome shotgun (WGS) entry which is preliminary data.</text>
</comment>
<dbReference type="InterPro" id="IPR029063">
    <property type="entry name" value="SAM-dependent_MTases_sf"/>
</dbReference>
<dbReference type="InterPro" id="IPR025714">
    <property type="entry name" value="Methyltranfer_dom"/>
</dbReference>
<dbReference type="CDD" id="cd02440">
    <property type="entry name" value="AdoMet_MTases"/>
    <property type="match status" value="1"/>
</dbReference>
<keyword evidence="4" id="KW-1185">Reference proteome</keyword>
<name>A0AAV3U2G2_9ALTE</name>
<protein>
    <recommendedName>
        <fullName evidence="2">Methyltransferase domain-containing protein</fullName>
    </recommendedName>
</protein>
<dbReference type="Gene3D" id="3.40.50.150">
    <property type="entry name" value="Vaccinia Virus protein VP39"/>
    <property type="match status" value="1"/>
</dbReference>
<dbReference type="InterPro" id="IPR050447">
    <property type="entry name" value="Erg6_SMT_methyltransf"/>
</dbReference>
<dbReference type="PANTHER" id="PTHR44068">
    <property type="entry name" value="ZGC:194242"/>
    <property type="match status" value="1"/>
</dbReference>
<sequence length="262" mass="28425">MATIDQQQVDESYLMKAGDILGPIKAASYKALELQSNSKILDVGCGPGIDATNIAKIAPAQHHVTGVDFDERMILAASQTAAKLGLTDKLNYQQANAYELPFEANSFCATRSERLLMHLDNPEKAIEEMCRVTKPGGKMVIIDSDWATLSSATGNDALERKLSHHLVNDMLPNGFSGRNLAGQLKAFGLENIEVSVHAFSIDDPNVWRLIIQTEQIEQSALANNIATPDEISHWHDQIAAHSAAGKFQATLCLTMATASVPE</sequence>
<dbReference type="Proteomes" id="UP001409585">
    <property type="component" value="Unassembled WGS sequence"/>
</dbReference>
<evidence type="ECO:0000313" key="4">
    <source>
        <dbReference type="Proteomes" id="UP001409585"/>
    </source>
</evidence>
<dbReference type="PANTHER" id="PTHR44068:SF1">
    <property type="entry name" value="HYPOTHETICAL LOC100005854"/>
    <property type="match status" value="1"/>
</dbReference>
<proteinExistence type="predicted"/>
<accession>A0AAV3U2G2</accession>
<dbReference type="SUPFAM" id="SSF53335">
    <property type="entry name" value="S-adenosyl-L-methionine-dependent methyltransferases"/>
    <property type="match status" value="1"/>
</dbReference>
<evidence type="ECO:0000256" key="1">
    <source>
        <dbReference type="ARBA" id="ARBA00022679"/>
    </source>
</evidence>
<dbReference type="RefSeq" id="WP_345421334.1">
    <property type="nucleotide sequence ID" value="NZ_AP031496.1"/>
</dbReference>
<evidence type="ECO:0000259" key="2">
    <source>
        <dbReference type="Pfam" id="PF13847"/>
    </source>
</evidence>